<dbReference type="SUPFAM" id="SSF53720">
    <property type="entry name" value="ALDH-like"/>
    <property type="match status" value="1"/>
</dbReference>
<dbReference type="PANTHER" id="PTHR43111">
    <property type="entry name" value="ALDEHYDE DEHYDROGENASE B-RELATED"/>
    <property type="match status" value="1"/>
</dbReference>
<dbReference type="FunFam" id="3.40.605.10:FF:000001">
    <property type="entry name" value="Aldehyde dehydrogenase 1"/>
    <property type="match status" value="1"/>
</dbReference>
<dbReference type="InterPro" id="IPR015590">
    <property type="entry name" value="Aldehyde_DH_dom"/>
</dbReference>
<comment type="catalytic activity">
    <reaction evidence="5">
        <text>an aldehyde + NAD(+) + H2O = a carboxylate + NADH + 2 H(+)</text>
        <dbReference type="Rhea" id="RHEA:16185"/>
        <dbReference type="ChEBI" id="CHEBI:15377"/>
        <dbReference type="ChEBI" id="CHEBI:15378"/>
        <dbReference type="ChEBI" id="CHEBI:17478"/>
        <dbReference type="ChEBI" id="CHEBI:29067"/>
        <dbReference type="ChEBI" id="CHEBI:57540"/>
        <dbReference type="ChEBI" id="CHEBI:57945"/>
        <dbReference type="EC" id="1.2.1.3"/>
    </reaction>
</comment>
<dbReference type="Gene3D" id="3.40.605.10">
    <property type="entry name" value="Aldehyde Dehydrogenase, Chain A, domain 1"/>
    <property type="match status" value="1"/>
</dbReference>
<dbReference type="Pfam" id="PF00171">
    <property type="entry name" value="Aldedh"/>
    <property type="match status" value="1"/>
</dbReference>
<reference evidence="9 10" key="1">
    <citation type="journal article" date="2015" name="Stand. Genomic Sci.">
        <title>High quality draft genome sequence of the moderately halophilic bacterium Pontibacillus yanchengensis Y32(T) and comparison among Pontibacillus genomes.</title>
        <authorList>
            <person name="Huang J."/>
            <person name="Qiao Z.X."/>
            <person name="Tang J.W."/>
            <person name="Wang G."/>
        </authorList>
    </citation>
    <scope>NUCLEOTIDE SEQUENCE [LARGE SCALE GENOMIC DNA]</scope>
    <source>
        <strain evidence="9 10">Y32</strain>
    </source>
</reference>
<dbReference type="GO" id="GO:0004029">
    <property type="term" value="F:aldehyde dehydrogenase (NAD+) activity"/>
    <property type="evidence" value="ECO:0007669"/>
    <property type="project" value="UniProtKB-EC"/>
</dbReference>
<protein>
    <recommendedName>
        <fullName evidence="4">Putative aldehyde dehydrogenase AldA</fullName>
        <ecNumber evidence="3">1.2.1.3</ecNumber>
    </recommendedName>
</protein>
<proteinExistence type="inferred from homology"/>
<evidence type="ECO:0000313" key="9">
    <source>
        <dbReference type="EMBL" id="KGP71593.1"/>
    </source>
</evidence>
<organism evidence="9 10">
    <name type="scientific">Pontibacillus yanchengensis Y32</name>
    <dbReference type="NCBI Taxonomy" id="1385514"/>
    <lineage>
        <taxon>Bacteria</taxon>
        <taxon>Bacillati</taxon>
        <taxon>Bacillota</taxon>
        <taxon>Bacilli</taxon>
        <taxon>Bacillales</taxon>
        <taxon>Bacillaceae</taxon>
        <taxon>Pontibacillus</taxon>
    </lineage>
</organism>
<dbReference type="eggNOG" id="COG1012">
    <property type="taxonomic scope" value="Bacteria"/>
</dbReference>
<evidence type="ECO:0000256" key="1">
    <source>
        <dbReference type="ARBA" id="ARBA00009986"/>
    </source>
</evidence>
<dbReference type="STRING" id="1385514.N782_18080"/>
<dbReference type="AlphaFoldDB" id="A0A0A2TAZ6"/>
<evidence type="ECO:0000259" key="8">
    <source>
        <dbReference type="Pfam" id="PF00171"/>
    </source>
</evidence>
<keyword evidence="10" id="KW-1185">Reference proteome</keyword>
<keyword evidence="2 7" id="KW-0560">Oxidoreductase</keyword>
<comment type="caution">
    <text evidence="9">The sequence shown here is derived from an EMBL/GenBank/DDBJ whole genome shotgun (WGS) entry which is preliminary data.</text>
</comment>
<gene>
    <name evidence="9" type="ORF">N782_18080</name>
</gene>
<evidence type="ECO:0000256" key="5">
    <source>
        <dbReference type="ARBA" id="ARBA00049194"/>
    </source>
</evidence>
<dbReference type="PROSITE" id="PS00070">
    <property type="entry name" value="ALDEHYDE_DEHYDR_CYS"/>
    <property type="match status" value="1"/>
</dbReference>
<evidence type="ECO:0000256" key="4">
    <source>
        <dbReference type="ARBA" id="ARBA00039869"/>
    </source>
</evidence>
<dbReference type="CDD" id="cd07116">
    <property type="entry name" value="ALDH_ACDHII-AcoD"/>
    <property type="match status" value="1"/>
</dbReference>
<dbReference type="InterPro" id="IPR016163">
    <property type="entry name" value="Ald_DH_C"/>
</dbReference>
<dbReference type="EC" id="1.2.1.3" evidence="3"/>
<dbReference type="InterPro" id="IPR016161">
    <property type="entry name" value="Ald_DH/histidinol_DH"/>
</dbReference>
<evidence type="ECO:0000256" key="3">
    <source>
        <dbReference type="ARBA" id="ARBA00024226"/>
    </source>
</evidence>
<accession>A0A0A2TAZ6</accession>
<dbReference type="OrthoDB" id="9762913at2"/>
<dbReference type="Gene3D" id="3.40.309.10">
    <property type="entry name" value="Aldehyde Dehydrogenase, Chain A, domain 2"/>
    <property type="match status" value="1"/>
</dbReference>
<feature type="domain" description="Aldehyde dehydrogenase" evidence="8">
    <location>
        <begin position="27"/>
        <end position="493"/>
    </location>
</feature>
<dbReference type="FunFam" id="3.40.309.10:FF:000017">
    <property type="entry name" value="Aldehyde dehydrogenase B"/>
    <property type="match status" value="1"/>
</dbReference>
<dbReference type="InterPro" id="IPR016162">
    <property type="entry name" value="Ald_DH_N"/>
</dbReference>
<evidence type="ECO:0000256" key="2">
    <source>
        <dbReference type="ARBA" id="ARBA00023002"/>
    </source>
</evidence>
<dbReference type="Proteomes" id="UP000030147">
    <property type="component" value="Unassembled WGS sequence"/>
</dbReference>
<evidence type="ECO:0000313" key="10">
    <source>
        <dbReference type="Proteomes" id="UP000030147"/>
    </source>
</evidence>
<dbReference type="InterPro" id="IPR016160">
    <property type="entry name" value="Ald_DH_CS_CYS"/>
</dbReference>
<dbReference type="PANTHER" id="PTHR43111:SF1">
    <property type="entry name" value="ALDEHYDE DEHYDROGENASE B-RELATED"/>
    <property type="match status" value="1"/>
</dbReference>
<dbReference type="InterPro" id="IPR029510">
    <property type="entry name" value="Ald_DH_CS_GLU"/>
</dbReference>
<sequence length="506" mass="55825">MIYANPGEKDSIVSFKKKYDNYIGGEWVAPVNGEYFENVSPINGQVFCEVARSTEEDVDLAIDAGYRAKDSWGATSQAERAVILNKIADRIEENLEKLAVAETWDNGKAVRETLMADLPLAVDHFRYFAGCIRAEEGSIGEVDGDTVAYHFKEPLGVVGQIIPWNFPILMATWKLAPALAAGNCVVLKPAEQTPASIMVVMELIEDLLPPGVVNIVNGLGVEAGKPLASNDRIAKVAFTGETTTGRLIMQYASQNIIPVTLELGGKSPNIFFSDVADEDDEFFDKAIEGFIMFALNQGEVCTCPSRALIHESIYDKFMDRALERVKQIKQGNPLDTETMMGAQASSEQLEKILSYLEIGKEEGAECLIGGDQNQLSGDLSGGYYVNPTIFKGRNDMRVFQEEIFGPVVSVTTFKTDEEALEIANDTLYGLGAGVWTRNINTAYRFGRNIEAGRVWTNCYHAYPAHAAFGGYKMSGIGRENHKMMLDHYQQTKNLLVSYSPQKLGFY</sequence>
<evidence type="ECO:0000256" key="7">
    <source>
        <dbReference type="RuleBase" id="RU003345"/>
    </source>
</evidence>
<dbReference type="PROSITE" id="PS00687">
    <property type="entry name" value="ALDEHYDE_DEHYDR_GLU"/>
    <property type="match status" value="1"/>
</dbReference>
<evidence type="ECO:0000256" key="6">
    <source>
        <dbReference type="PROSITE-ProRule" id="PRU10007"/>
    </source>
</evidence>
<comment type="similarity">
    <text evidence="1 7">Belongs to the aldehyde dehydrogenase family.</text>
</comment>
<feature type="active site" evidence="6">
    <location>
        <position position="262"/>
    </location>
</feature>
<dbReference type="RefSeq" id="WP_036822487.1">
    <property type="nucleotide sequence ID" value="NZ_AVBF01000056.1"/>
</dbReference>
<name>A0A0A2TAZ6_9BACI</name>
<dbReference type="EMBL" id="AVBF01000056">
    <property type="protein sequence ID" value="KGP71593.1"/>
    <property type="molecule type" value="Genomic_DNA"/>
</dbReference>